<dbReference type="PANTHER" id="PTHR44167">
    <property type="entry name" value="OVARIAN-SPECIFIC SERINE/THREONINE-PROTEIN KINASE LOK-RELATED"/>
    <property type="match status" value="1"/>
</dbReference>
<comment type="catalytic activity">
    <reaction evidence="1">
        <text>L-threonyl-[protein] + ATP = O-phospho-L-threonyl-[protein] + ADP + H(+)</text>
        <dbReference type="Rhea" id="RHEA:46608"/>
        <dbReference type="Rhea" id="RHEA-COMP:11060"/>
        <dbReference type="Rhea" id="RHEA-COMP:11605"/>
        <dbReference type="ChEBI" id="CHEBI:15378"/>
        <dbReference type="ChEBI" id="CHEBI:30013"/>
        <dbReference type="ChEBI" id="CHEBI:30616"/>
        <dbReference type="ChEBI" id="CHEBI:61977"/>
        <dbReference type="ChEBI" id="CHEBI:456216"/>
        <dbReference type="EC" id="2.7.11.1"/>
    </reaction>
</comment>
<dbReference type="PANTHER" id="PTHR44167:SF30">
    <property type="entry name" value="PHOSPHORYLASE KINASE"/>
    <property type="match status" value="1"/>
</dbReference>
<dbReference type="InterPro" id="IPR008984">
    <property type="entry name" value="SMAD_FHA_dom_sf"/>
</dbReference>
<dbReference type="PROSITE" id="PS00108">
    <property type="entry name" value="PROTEIN_KINASE_ST"/>
    <property type="match status" value="1"/>
</dbReference>
<evidence type="ECO:0000313" key="6">
    <source>
        <dbReference type="EnsemblProtists" id="EKX52190"/>
    </source>
</evidence>
<dbReference type="RefSeq" id="XP_005839170.1">
    <property type="nucleotide sequence ID" value="XM_005839113.1"/>
</dbReference>
<dbReference type="Gene3D" id="1.10.510.10">
    <property type="entry name" value="Transferase(Phosphotransferase) domain 1"/>
    <property type="match status" value="1"/>
</dbReference>
<dbReference type="SUPFAM" id="SSF49879">
    <property type="entry name" value="SMAD/FHA domain"/>
    <property type="match status" value="1"/>
</dbReference>
<dbReference type="GO" id="GO:0044773">
    <property type="term" value="P:mitotic DNA damage checkpoint signaling"/>
    <property type="evidence" value="ECO:0007669"/>
    <property type="project" value="TreeGrafter"/>
</dbReference>
<reference evidence="5 7" key="1">
    <citation type="journal article" date="2012" name="Nature">
        <title>Algal genomes reveal evolutionary mosaicism and the fate of nucleomorphs.</title>
        <authorList>
            <consortium name="DOE Joint Genome Institute"/>
            <person name="Curtis B.A."/>
            <person name="Tanifuji G."/>
            <person name="Burki F."/>
            <person name="Gruber A."/>
            <person name="Irimia M."/>
            <person name="Maruyama S."/>
            <person name="Arias M.C."/>
            <person name="Ball S.G."/>
            <person name="Gile G.H."/>
            <person name="Hirakawa Y."/>
            <person name="Hopkins J.F."/>
            <person name="Kuo A."/>
            <person name="Rensing S.A."/>
            <person name="Schmutz J."/>
            <person name="Symeonidi A."/>
            <person name="Elias M."/>
            <person name="Eveleigh R.J."/>
            <person name="Herman E.K."/>
            <person name="Klute M.J."/>
            <person name="Nakayama T."/>
            <person name="Obornik M."/>
            <person name="Reyes-Prieto A."/>
            <person name="Armbrust E.V."/>
            <person name="Aves S.J."/>
            <person name="Beiko R.G."/>
            <person name="Coutinho P."/>
            <person name="Dacks J.B."/>
            <person name="Durnford D.G."/>
            <person name="Fast N.M."/>
            <person name="Green B.R."/>
            <person name="Grisdale C.J."/>
            <person name="Hempel F."/>
            <person name="Henrissat B."/>
            <person name="Hoppner M.P."/>
            <person name="Ishida K."/>
            <person name="Kim E."/>
            <person name="Koreny L."/>
            <person name="Kroth P.G."/>
            <person name="Liu Y."/>
            <person name="Malik S.B."/>
            <person name="Maier U.G."/>
            <person name="McRose D."/>
            <person name="Mock T."/>
            <person name="Neilson J.A."/>
            <person name="Onodera N.T."/>
            <person name="Poole A.M."/>
            <person name="Pritham E.J."/>
            <person name="Richards T.A."/>
            <person name="Rocap G."/>
            <person name="Roy S.W."/>
            <person name="Sarai C."/>
            <person name="Schaack S."/>
            <person name="Shirato S."/>
            <person name="Slamovits C.H."/>
            <person name="Spencer D.F."/>
            <person name="Suzuki S."/>
            <person name="Worden A.Z."/>
            <person name="Zauner S."/>
            <person name="Barry K."/>
            <person name="Bell C."/>
            <person name="Bharti A.K."/>
            <person name="Crow J.A."/>
            <person name="Grimwood J."/>
            <person name="Kramer R."/>
            <person name="Lindquist E."/>
            <person name="Lucas S."/>
            <person name="Salamov A."/>
            <person name="McFadden G.I."/>
            <person name="Lane C.E."/>
            <person name="Keeling P.J."/>
            <person name="Gray M.W."/>
            <person name="Grigoriev I.V."/>
            <person name="Archibald J.M."/>
        </authorList>
    </citation>
    <scope>NUCLEOTIDE SEQUENCE</scope>
    <source>
        <strain evidence="5 7">CCMP2712</strain>
    </source>
</reference>
<dbReference type="AlphaFoldDB" id="L1JVF5"/>
<dbReference type="SMART" id="SM00240">
    <property type="entry name" value="FHA"/>
    <property type="match status" value="1"/>
</dbReference>
<dbReference type="PROSITE" id="PS50011">
    <property type="entry name" value="PROTEIN_KINASE_DOM"/>
    <property type="match status" value="1"/>
</dbReference>
<sequence>MQVGDCISVGKPPRRQQDGVLVDWWAWYGDNEACPGKRFFLRMKDPAFHAIDKMTYSIGRAESSDLALTMPQVSSLHCKITFTPKSREDGVFGGMDDDREYEVKLEHLSRTNPTYVNDKVVESFCILQHLDVIHVALKTRDPILFIDKRSQSFVSYRLDEIQESASLRTVENVSSQQAEELPSSQAEYAGLRDKYFSLGSIDINRGSGIEVRRVKRKSDQQIFVCKKFVGLPRRSKNSEAKHKKEIDLLMSIKHPNIVKLEDVCVARSSVCLIMEQVMFSRLIISMKHEAQTLPQLAGDLFKYLLKVMSTSKSVKNGIEEDLAKKWISQVLDALDYLHDKKIVHRDIKAENILLTEMTPEATAKLCDFGESKLIPSGRSSTRQIGTHGFMAPEICEKDGKPYDFKVDLWSLGITLYQVLSGWNVDDIEATGVGTLSCSEADEDQSHEDIDRAFPGEEWENRSREVKDLITCLLKRNPEDRPTIKEAKRHKWFLPGAEGLADEEAAAAMHTRSKKRARASR</sequence>
<comment type="catalytic activity">
    <reaction evidence="2">
        <text>L-seryl-[protein] + ATP = O-phospho-L-seryl-[protein] + ADP + H(+)</text>
        <dbReference type="Rhea" id="RHEA:17989"/>
        <dbReference type="Rhea" id="RHEA-COMP:9863"/>
        <dbReference type="Rhea" id="RHEA-COMP:11604"/>
        <dbReference type="ChEBI" id="CHEBI:15378"/>
        <dbReference type="ChEBI" id="CHEBI:29999"/>
        <dbReference type="ChEBI" id="CHEBI:30616"/>
        <dbReference type="ChEBI" id="CHEBI:83421"/>
        <dbReference type="ChEBI" id="CHEBI:456216"/>
        <dbReference type="EC" id="2.7.11.1"/>
    </reaction>
</comment>
<dbReference type="Proteomes" id="UP000011087">
    <property type="component" value="Unassembled WGS sequence"/>
</dbReference>
<evidence type="ECO:0000259" key="3">
    <source>
        <dbReference type="PROSITE" id="PS50006"/>
    </source>
</evidence>
<dbReference type="GO" id="GO:0005524">
    <property type="term" value="F:ATP binding"/>
    <property type="evidence" value="ECO:0007669"/>
    <property type="project" value="InterPro"/>
</dbReference>
<organism evidence="5">
    <name type="scientific">Guillardia theta (strain CCMP2712)</name>
    <name type="common">Cryptophyte</name>
    <dbReference type="NCBI Taxonomy" id="905079"/>
    <lineage>
        <taxon>Eukaryota</taxon>
        <taxon>Cryptophyceae</taxon>
        <taxon>Pyrenomonadales</taxon>
        <taxon>Geminigeraceae</taxon>
        <taxon>Guillardia</taxon>
    </lineage>
</organism>
<evidence type="ECO:0000259" key="4">
    <source>
        <dbReference type="PROSITE" id="PS50011"/>
    </source>
</evidence>
<dbReference type="EnsemblProtists" id="EKX52190">
    <property type="protein sequence ID" value="EKX52190"/>
    <property type="gene ID" value="GUITHDRAFT_133907"/>
</dbReference>
<protein>
    <recommendedName>
        <fullName evidence="8">Protein kinase domain-containing protein</fullName>
    </recommendedName>
</protein>
<dbReference type="Gene3D" id="3.30.200.20">
    <property type="entry name" value="Phosphorylase Kinase, domain 1"/>
    <property type="match status" value="1"/>
</dbReference>
<dbReference type="SUPFAM" id="SSF56112">
    <property type="entry name" value="Protein kinase-like (PK-like)"/>
    <property type="match status" value="1"/>
</dbReference>
<dbReference type="CDD" id="cd00060">
    <property type="entry name" value="FHA"/>
    <property type="match status" value="1"/>
</dbReference>
<dbReference type="PROSITE" id="PS50006">
    <property type="entry name" value="FHA_DOMAIN"/>
    <property type="match status" value="1"/>
</dbReference>
<accession>L1JVF5</accession>
<reference evidence="6" key="3">
    <citation type="submission" date="2015-06" db="UniProtKB">
        <authorList>
            <consortium name="EnsemblProtists"/>
        </authorList>
    </citation>
    <scope>IDENTIFICATION</scope>
</reference>
<evidence type="ECO:0000256" key="1">
    <source>
        <dbReference type="ARBA" id="ARBA00047899"/>
    </source>
</evidence>
<dbReference type="STRING" id="905079.L1JVF5"/>
<dbReference type="eggNOG" id="KOG0032">
    <property type="taxonomic scope" value="Eukaryota"/>
</dbReference>
<name>L1JVF5_GUITC</name>
<evidence type="ECO:0000313" key="5">
    <source>
        <dbReference type="EMBL" id="EKX52190.1"/>
    </source>
</evidence>
<reference evidence="7" key="2">
    <citation type="submission" date="2012-11" db="EMBL/GenBank/DDBJ databases">
        <authorList>
            <person name="Kuo A."/>
            <person name="Curtis B.A."/>
            <person name="Tanifuji G."/>
            <person name="Burki F."/>
            <person name="Gruber A."/>
            <person name="Irimia M."/>
            <person name="Maruyama S."/>
            <person name="Arias M.C."/>
            <person name="Ball S.G."/>
            <person name="Gile G.H."/>
            <person name="Hirakawa Y."/>
            <person name="Hopkins J.F."/>
            <person name="Rensing S.A."/>
            <person name="Schmutz J."/>
            <person name="Symeonidi A."/>
            <person name="Elias M."/>
            <person name="Eveleigh R.J."/>
            <person name="Herman E.K."/>
            <person name="Klute M.J."/>
            <person name="Nakayama T."/>
            <person name="Obornik M."/>
            <person name="Reyes-Prieto A."/>
            <person name="Armbrust E.V."/>
            <person name="Aves S.J."/>
            <person name="Beiko R.G."/>
            <person name="Coutinho P."/>
            <person name="Dacks J.B."/>
            <person name="Durnford D.G."/>
            <person name="Fast N.M."/>
            <person name="Green B.R."/>
            <person name="Grisdale C."/>
            <person name="Hempe F."/>
            <person name="Henrissat B."/>
            <person name="Hoppner M.P."/>
            <person name="Ishida K.-I."/>
            <person name="Kim E."/>
            <person name="Koreny L."/>
            <person name="Kroth P.G."/>
            <person name="Liu Y."/>
            <person name="Malik S.-B."/>
            <person name="Maier U.G."/>
            <person name="McRose D."/>
            <person name="Mock T."/>
            <person name="Neilson J.A."/>
            <person name="Onodera N.T."/>
            <person name="Poole A.M."/>
            <person name="Pritham E.J."/>
            <person name="Richards T.A."/>
            <person name="Rocap G."/>
            <person name="Roy S.W."/>
            <person name="Sarai C."/>
            <person name="Schaack S."/>
            <person name="Shirato S."/>
            <person name="Slamovits C.H."/>
            <person name="Spencer D.F."/>
            <person name="Suzuki S."/>
            <person name="Worden A.Z."/>
            <person name="Zauner S."/>
            <person name="Barry K."/>
            <person name="Bell C."/>
            <person name="Bharti A.K."/>
            <person name="Crow J.A."/>
            <person name="Grimwood J."/>
            <person name="Kramer R."/>
            <person name="Lindquist E."/>
            <person name="Lucas S."/>
            <person name="Salamov A."/>
            <person name="McFadden G.I."/>
            <person name="Lane C.E."/>
            <person name="Keeling P.J."/>
            <person name="Gray M.W."/>
            <person name="Grigoriev I.V."/>
            <person name="Archibald J.M."/>
        </authorList>
    </citation>
    <scope>NUCLEOTIDE SEQUENCE</scope>
    <source>
        <strain evidence="7">CCMP2712</strain>
    </source>
</reference>
<evidence type="ECO:0000256" key="2">
    <source>
        <dbReference type="ARBA" id="ARBA00048679"/>
    </source>
</evidence>
<dbReference type="SMART" id="SM00220">
    <property type="entry name" value="S_TKc"/>
    <property type="match status" value="1"/>
</dbReference>
<dbReference type="InterPro" id="IPR000719">
    <property type="entry name" value="Prot_kinase_dom"/>
</dbReference>
<dbReference type="OMA" id="EDQRYTI"/>
<dbReference type="Pfam" id="PF00069">
    <property type="entry name" value="Pkinase"/>
    <property type="match status" value="1"/>
</dbReference>
<gene>
    <name evidence="5" type="ORF">GUITHDRAFT_133907</name>
</gene>
<dbReference type="InterPro" id="IPR008271">
    <property type="entry name" value="Ser/Thr_kinase_AS"/>
</dbReference>
<dbReference type="Pfam" id="PF00498">
    <property type="entry name" value="FHA"/>
    <property type="match status" value="1"/>
</dbReference>
<dbReference type="InterPro" id="IPR011009">
    <property type="entry name" value="Kinase-like_dom_sf"/>
</dbReference>
<dbReference type="GO" id="GO:0005634">
    <property type="term" value="C:nucleus"/>
    <property type="evidence" value="ECO:0007669"/>
    <property type="project" value="TreeGrafter"/>
</dbReference>
<dbReference type="GO" id="GO:0004674">
    <property type="term" value="F:protein serine/threonine kinase activity"/>
    <property type="evidence" value="ECO:0007669"/>
    <property type="project" value="UniProtKB-EC"/>
</dbReference>
<dbReference type="HOGENOM" id="CLU_472882_0_0_1"/>
<dbReference type="GeneID" id="17309049"/>
<dbReference type="InterPro" id="IPR000253">
    <property type="entry name" value="FHA_dom"/>
</dbReference>
<evidence type="ECO:0000313" key="7">
    <source>
        <dbReference type="Proteomes" id="UP000011087"/>
    </source>
</evidence>
<feature type="domain" description="Protein kinase" evidence="4">
    <location>
        <begin position="197"/>
        <end position="492"/>
    </location>
</feature>
<proteinExistence type="predicted"/>
<keyword evidence="7" id="KW-1185">Reference proteome</keyword>
<feature type="domain" description="FHA" evidence="3">
    <location>
        <begin position="56"/>
        <end position="121"/>
    </location>
</feature>
<dbReference type="PaxDb" id="55529-EKX52190"/>
<evidence type="ECO:0008006" key="8">
    <source>
        <dbReference type="Google" id="ProtNLM"/>
    </source>
</evidence>
<dbReference type="Gene3D" id="2.60.200.20">
    <property type="match status" value="1"/>
</dbReference>
<dbReference type="KEGG" id="gtt:GUITHDRAFT_133907"/>
<dbReference type="EMBL" id="JH992973">
    <property type="protein sequence ID" value="EKX52190.1"/>
    <property type="molecule type" value="Genomic_DNA"/>
</dbReference>